<proteinExistence type="predicted"/>
<dbReference type="PROSITE" id="PS50088">
    <property type="entry name" value="ANK_REPEAT"/>
    <property type="match status" value="1"/>
</dbReference>
<comment type="caution">
    <text evidence="3">The sequence shown here is derived from an EMBL/GenBank/DDBJ whole genome shotgun (WGS) entry which is preliminary data.</text>
</comment>
<evidence type="ECO:0000313" key="3">
    <source>
        <dbReference type="EMBL" id="CAE8713274.1"/>
    </source>
</evidence>
<dbReference type="Proteomes" id="UP000626109">
    <property type="component" value="Unassembled WGS sequence"/>
</dbReference>
<organism evidence="3 4">
    <name type="scientific">Polarella glacialis</name>
    <name type="common">Dinoflagellate</name>
    <dbReference type="NCBI Taxonomy" id="89957"/>
    <lineage>
        <taxon>Eukaryota</taxon>
        <taxon>Sar</taxon>
        <taxon>Alveolata</taxon>
        <taxon>Dinophyceae</taxon>
        <taxon>Suessiales</taxon>
        <taxon>Suessiaceae</taxon>
        <taxon>Polarella</taxon>
    </lineage>
</organism>
<accession>A0A813KUA4</accession>
<protein>
    <submittedName>
        <fullName evidence="3">Uncharacterized protein</fullName>
    </submittedName>
</protein>
<evidence type="ECO:0000256" key="2">
    <source>
        <dbReference type="SAM" id="MobiDB-lite"/>
    </source>
</evidence>
<dbReference type="PROSITE" id="PS50297">
    <property type="entry name" value="ANK_REP_REGION"/>
    <property type="match status" value="1"/>
</dbReference>
<feature type="repeat" description="ANK" evidence="1">
    <location>
        <begin position="52"/>
        <end position="84"/>
    </location>
</feature>
<reference evidence="3" key="1">
    <citation type="submission" date="2021-02" db="EMBL/GenBank/DDBJ databases">
        <authorList>
            <person name="Dougan E. K."/>
            <person name="Rhodes N."/>
            <person name="Thang M."/>
            <person name="Chan C."/>
        </authorList>
    </citation>
    <scope>NUCLEOTIDE SEQUENCE</scope>
</reference>
<evidence type="ECO:0000256" key="1">
    <source>
        <dbReference type="PROSITE-ProRule" id="PRU00023"/>
    </source>
</evidence>
<dbReference type="Pfam" id="PF00023">
    <property type="entry name" value="Ank"/>
    <property type="match status" value="1"/>
</dbReference>
<feature type="non-terminal residue" evidence="3">
    <location>
        <position position="88"/>
    </location>
</feature>
<sequence length="88" mass="9083">RDVAHGQRLSAGPGTRVGQTQRLPGGEGSVCSGDLWRPVLVASAQAYRNACQGVSLLHLAAHSGKTELCRTLLTARAAANAVDCCSVL</sequence>
<dbReference type="SUPFAM" id="SSF48403">
    <property type="entry name" value="Ankyrin repeat"/>
    <property type="match status" value="1"/>
</dbReference>
<name>A0A813KUA4_POLGL</name>
<dbReference type="InterPro" id="IPR002110">
    <property type="entry name" value="Ankyrin_rpt"/>
</dbReference>
<dbReference type="AlphaFoldDB" id="A0A813KUA4"/>
<gene>
    <name evidence="3" type="ORF">PGLA2088_LOCUS37435</name>
</gene>
<dbReference type="Gene3D" id="1.25.40.20">
    <property type="entry name" value="Ankyrin repeat-containing domain"/>
    <property type="match status" value="1"/>
</dbReference>
<keyword evidence="1" id="KW-0040">ANK repeat</keyword>
<dbReference type="InterPro" id="IPR036770">
    <property type="entry name" value="Ankyrin_rpt-contain_sf"/>
</dbReference>
<feature type="region of interest" description="Disordered" evidence="2">
    <location>
        <begin position="1"/>
        <end position="25"/>
    </location>
</feature>
<evidence type="ECO:0000313" key="4">
    <source>
        <dbReference type="Proteomes" id="UP000626109"/>
    </source>
</evidence>
<dbReference type="EMBL" id="CAJNNW010032478">
    <property type="protein sequence ID" value="CAE8713274.1"/>
    <property type="molecule type" value="Genomic_DNA"/>
</dbReference>